<sequence>MRLIVENRFALLALVMVALAALFGVAALTAPSAADRAAEERSGVVTRVESAVRACPAPRGGDGARSETAAFAPVGDGEDGGSLVAVRNEAAATPEGSDGAAGRPWNSAADDDRHTVLRADGGAAAGLEVVQTTVGHGDDPFATEVRCPEPSVSTWFTAPGGEELDDLRLFLANVDDTAATVNVDVYATDGPAFSDDTRGVTVAAHDELELPLNDLVEVTNAVAVHVRTSSGRVAASLFAERGDTGADWVPATTPPAERHVITGIPSGEADKQLIAATLGDDPATATVRVITDEGEVTDAVQRLEIPPAASSTLVIEGPLGRRPGTLVVESDRPVVVGVAYQRSGDTAYTAATPPLAGPLDGRAVVPATPDGTATQLVFGAPGRGGRVVVTPVSARGQQGTPQEVEIADGHTVAPELDLPGATRVLLVEVADGSGDVHAARVLRQGSGDGQATAVQPLWPAPSAVRLPSTSDSLISVVR</sequence>
<name>A0ABW2KDZ6_9ACTN</name>
<protein>
    <submittedName>
        <fullName evidence="1">DUF5719 family protein</fullName>
    </submittedName>
</protein>
<dbReference type="InterPro" id="IPR043777">
    <property type="entry name" value="DUF5719"/>
</dbReference>
<dbReference type="Pfam" id="PF18986">
    <property type="entry name" value="DUF5719"/>
    <property type="match status" value="1"/>
</dbReference>
<dbReference type="Proteomes" id="UP001596540">
    <property type="component" value="Unassembled WGS sequence"/>
</dbReference>
<accession>A0ABW2KDZ6</accession>
<evidence type="ECO:0000313" key="2">
    <source>
        <dbReference type="Proteomes" id="UP001596540"/>
    </source>
</evidence>
<evidence type="ECO:0000313" key="1">
    <source>
        <dbReference type="EMBL" id="MFC7327523.1"/>
    </source>
</evidence>
<proteinExistence type="predicted"/>
<gene>
    <name evidence="1" type="ORF">ACFQRF_07180</name>
</gene>
<reference evidence="2" key="1">
    <citation type="journal article" date="2019" name="Int. J. Syst. Evol. Microbiol.">
        <title>The Global Catalogue of Microorganisms (GCM) 10K type strain sequencing project: providing services to taxonomists for standard genome sequencing and annotation.</title>
        <authorList>
            <consortium name="The Broad Institute Genomics Platform"/>
            <consortium name="The Broad Institute Genome Sequencing Center for Infectious Disease"/>
            <person name="Wu L."/>
            <person name="Ma J."/>
        </authorList>
    </citation>
    <scope>NUCLEOTIDE SEQUENCE [LARGE SCALE GENOMIC DNA]</scope>
    <source>
        <strain evidence="2">CGMCC 4.7382</strain>
    </source>
</reference>
<comment type="caution">
    <text evidence="1">The sequence shown here is derived from an EMBL/GenBank/DDBJ whole genome shotgun (WGS) entry which is preliminary data.</text>
</comment>
<organism evidence="1 2">
    <name type="scientific">Marinactinospora rubrisoli</name>
    <dbReference type="NCBI Taxonomy" id="2715399"/>
    <lineage>
        <taxon>Bacteria</taxon>
        <taxon>Bacillati</taxon>
        <taxon>Actinomycetota</taxon>
        <taxon>Actinomycetes</taxon>
        <taxon>Streptosporangiales</taxon>
        <taxon>Nocardiopsidaceae</taxon>
        <taxon>Marinactinospora</taxon>
    </lineage>
</organism>
<keyword evidence="2" id="KW-1185">Reference proteome</keyword>
<dbReference type="EMBL" id="JBHTBH010000003">
    <property type="protein sequence ID" value="MFC7327523.1"/>
    <property type="molecule type" value="Genomic_DNA"/>
</dbReference>
<dbReference type="RefSeq" id="WP_379869882.1">
    <property type="nucleotide sequence ID" value="NZ_JBHTBH010000003.1"/>
</dbReference>